<feature type="region of interest" description="Disordered" evidence="9">
    <location>
        <begin position="80"/>
        <end position="182"/>
    </location>
</feature>
<dbReference type="EMBL" id="OZ037949">
    <property type="protein sequence ID" value="CAL1711349.1"/>
    <property type="molecule type" value="Genomic_DNA"/>
</dbReference>
<protein>
    <recommendedName>
        <fullName evidence="10">C3H1-type domain-containing protein</fullName>
    </recommendedName>
</protein>
<dbReference type="Gene3D" id="1.10.340.40">
    <property type="entry name" value="Nuclear abundant poly(A) RNA-bind protein 2, N-terminal domain"/>
    <property type="match status" value="1"/>
</dbReference>
<keyword evidence="6 8" id="KW-0862">Zinc</keyword>
<keyword evidence="12" id="KW-1185">Reference proteome</keyword>
<feature type="region of interest" description="Disordered" evidence="9">
    <location>
        <begin position="517"/>
        <end position="564"/>
    </location>
</feature>
<sequence>MAYGLTIGTERATALQNAIQDELTKRGYSPDADPVMAEYITIMIINNKTAAQISSELEDLIGSDFDPSFVDWLFAEVEKSAPEEEAPAPPEPIPLISTPSREAPPHVQSDLARRTPQAPRAPLYQQAISQLPLISPNDRKRTRSTSPGHAAKVRRTDLPTGPRAMYRDGHEPIAGGSRSLLDRVGPRNASHGNFPRENQARIDTIQARIDNITNAPSPDMAAMMMNAGFPMNGMPPMDMNAMASMTNPLMLQEMMMNQMALMSQMAGALGMMSPGAPFMNGGFPMQPAMGGDATAFAAGPNGQQMGGMDRGRGRGRGGAVGRGRGRGAEPTAAPVAAPTPTPATFTPATAAAPAITPSQSRSGFVPPERPQSPTLCKFGLKCTNPLCRWSHPSPVATPESGVVLSNEPCENGKNCKDKDCVKAHVSPAVLKPAAPEHLKPAHYTPPGPHQTACRFGTACTRPNCPYQHPPRPSAQPCRFGAGCTRANCTFQHPEGRVLPTSFHRGLSTTGGLVTVSTPETGTIGAPSPHKSVKFTRTPSSGGTSAAELEKRVKEMEEKKSQAEAAVAQAEAAAAAAGKKDDENKPVSITA</sequence>
<gene>
    <name evidence="11" type="ORF">GFSPODELE1_LOCUS8298</name>
</gene>
<evidence type="ECO:0000256" key="3">
    <source>
        <dbReference type="ARBA" id="ARBA00022723"/>
    </source>
</evidence>
<dbReference type="InterPro" id="IPR043094">
    <property type="entry name" value="Nab2/ZC3H14_N_sf"/>
</dbReference>
<dbReference type="InterPro" id="IPR000571">
    <property type="entry name" value="Znf_CCCH"/>
</dbReference>
<dbReference type="InterPro" id="IPR040366">
    <property type="entry name" value="Nab2/ZC3H14"/>
</dbReference>
<accession>A0ABP1DVS3</accession>
<dbReference type="PANTHER" id="PTHR14738">
    <property type="entry name" value="ZINC FINGER CCCH DOMAIN-CONTAINING PROTEIN 14"/>
    <property type="match status" value="1"/>
</dbReference>
<organism evidence="11 12">
    <name type="scientific">Somion occarium</name>
    <dbReference type="NCBI Taxonomy" id="3059160"/>
    <lineage>
        <taxon>Eukaryota</taxon>
        <taxon>Fungi</taxon>
        <taxon>Dikarya</taxon>
        <taxon>Basidiomycota</taxon>
        <taxon>Agaricomycotina</taxon>
        <taxon>Agaricomycetes</taxon>
        <taxon>Polyporales</taxon>
        <taxon>Cerrenaceae</taxon>
        <taxon>Somion</taxon>
    </lineage>
</organism>
<reference evidence="12" key="1">
    <citation type="submission" date="2024-04" db="EMBL/GenBank/DDBJ databases">
        <authorList>
            <person name="Shaw F."/>
            <person name="Minotto A."/>
        </authorList>
    </citation>
    <scope>NUCLEOTIDE SEQUENCE [LARGE SCALE GENOMIC DNA]</scope>
</reference>
<evidence type="ECO:0000256" key="5">
    <source>
        <dbReference type="ARBA" id="ARBA00022771"/>
    </source>
</evidence>
<keyword evidence="4" id="KW-0677">Repeat</keyword>
<dbReference type="PROSITE" id="PS50103">
    <property type="entry name" value="ZF_C3H1"/>
    <property type="match status" value="1"/>
</dbReference>
<dbReference type="Gene3D" id="4.10.1000.40">
    <property type="match status" value="1"/>
</dbReference>
<evidence type="ECO:0000256" key="4">
    <source>
        <dbReference type="ARBA" id="ARBA00022737"/>
    </source>
</evidence>
<name>A0ABP1DVS3_9APHY</name>
<keyword evidence="5 8" id="KW-0863">Zinc-finger</keyword>
<feature type="region of interest" description="Disordered" evidence="9">
    <location>
        <begin position="305"/>
        <end position="341"/>
    </location>
</feature>
<dbReference type="Pfam" id="PF14608">
    <property type="entry name" value="zf-CCCH_2"/>
    <property type="match status" value="3"/>
</dbReference>
<feature type="region of interest" description="Disordered" evidence="9">
    <location>
        <begin position="571"/>
        <end position="590"/>
    </location>
</feature>
<dbReference type="Proteomes" id="UP001497453">
    <property type="component" value="Chromosome 6"/>
</dbReference>
<evidence type="ECO:0000256" key="7">
    <source>
        <dbReference type="ARBA" id="ARBA00023242"/>
    </source>
</evidence>
<feature type="compositionally biased region" description="Polar residues" evidence="9">
    <location>
        <begin position="534"/>
        <end position="543"/>
    </location>
</feature>
<evidence type="ECO:0000256" key="6">
    <source>
        <dbReference type="ARBA" id="ARBA00022833"/>
    </source>
</evidence>
<proteinExistence type="inferred from homology"/>
<dbReference type="Pfam" id="PF21803">
    <property type="entry name" value="Nab2-zf4"/>
    <property type="match status" value="1"/>
</dbReference>
<feature type="domain" description="C3H1-type" evidence="10">
    <location>
        <begin position="471"/>
        <end position="495"/>
    </location>
</feature>
<comment type="subcellular location">
    <subcellularLocation>
        <location evidence="1">Nucleus</location>
    </subcellularLocation>
</comment>
<keyword evidence="3 8" id="KW-0479">Metal-binding</keyword>
<dbReference type="InterPro" id="IPR049017">
    <property type="entry name" value="Nab2_Znf4"/>
</dbReference>
<evidence type="ECO:0000256" key="2">
    <source>
        <dbReference type="ARBA" id="ARBA00008423"/>
    </source>
</evidence>
<dbReference type="PANTHER" id="PTHR14738:SF29">
    <property type="entry name" value="ZINC FINGER CCCH DOMAIN-CONTAINING PROTEIN 14"/>
    <property type="match status" value="1"/>
</dbReference>
<dbReference type="Gene3D" id="4.10.1000.30">
    <property type="match status" value="1"/>
</dbReference>
<keyword evidence="7" id="KW-0539">Nucleus</keyword>
<evidence type="ECO:0000259" key="10">
    <source>
        <dbReference type="PROSITE" id="PS50103"/>
    </source>
</evidence>
<feature type="zinc finger region" description="C3H1-type" evidence="8">
    <location>
        <begin position="471"/>
        <end position="495"/>
    </location>
</feature>
<comment type="similarity">
    <text evidence="2">Belongs to the ZC3H14 family.</text>
</comment>
<evidence type="ECO:0000256" key="8">
    <source>
        <dbReference type="PROSITE-ProRule" id="PRU00723"/>
    </source>
</evidence>
<evidence type="ECO:0000256" key="9">
    <source>
        <dbReference type="SAM" id="MobiDB-lite"/>
    </source>
</evidence>
<evidence type="ECO:0000313" key="11">
    <source>
        <dbReference type="EMBL" id="CAL1711349.1"/>
    </source>
</evidence>
<feature type="compositionally biased region" description="Low complexity" evidence="9">
    <location>
        <begin position="328"/>
        <end position="341"/>
    </location>
</feature>
<evidence type="ECO:0000256" key="1">
    <source>
        <dbReference type="ARBA" id="ARBA00004123"/>
    </source>
</evidence>
<evidence type="ECO:0000313" key="12">
    <source>
        <dbReference type="Proteomes" id="UP001497453"/>
    </source>
</evidence>
<feature type="compositionally biased region" description="Basic and acidic residues" evidence="9">
    <location>
        <begin position="547"/>
        <end position="561"/>
    </location>
</feature>